<keyword evidence="4" id="KW-1185">Reference proteome</keyword>
<name>A0A286GQ57_9PROT</name>
<reference evidence="3 4" key="1">
    <citation type="submission" date="2017-09" db="EMBL/GenBank/DDBJ databases">
        <authorList>
            <person name="Ehlers B."/>
            <person name="Leendertz F.H."/>
        </authorList>
    </citation>
    <scope>NUCLEOTIDE SEQUENCE [LARGE SCALE GENOMIC DNA]</scope>
    <source>
        <strain evidence="3 4">USBA 140</strain>
    </source>
</reference>
<dbReference type="Proteomes" id="UP000219621">
    <property type="component" value="Unassembled WGS sequence"/>
</dbReference>
<dbReference type="OrthoDB" id="7319162at2"/>
<organism evidence="3 4">
    <name type="scientific">Caenispirillum bisanense</name>
    <dbReference type="NCBI Taxonomy" id="414052"/>
    <lineage>
        <taxon>Bacteria</taxon>
        <taxon>Pseudomonadati</taxon>
        <taxon>Pseudomonadota</taxon>
        <taxon>Alphaproteobacteria</taxon>
        <taxon>Rhodospirillales</taxon>
        <taxon>Novispirillaceae</taxon>
        <taxon>Caenispirillum</taxon>
    </lineage>
</organism>
<sequence length="428" mass="47592">MISKGIRGSCFRGLMKYLTRQDGAVIAATWNLGSLDPVHVVCFMKLTAEASRCKKPVYHVPIRPDPGDRQLTDQEWIDVGSRLLRGLHLGGHQAFIVLHGSGPTRHAHLVVNRVCDGRAAPLRHDYAEREKILRGLECSLGLRRVAGRFYDEEGRDRRETEAAARLQGALPPERPVKRFTDGERRRTGREGSRSRIHVVVPQIYRSGHAGHSFQQALADRGLVLARGRKSGFVVVDVGNDTSASLSRVLRREERQRVLDGLGATTLPTREDASRWLERHKLGAAVAVVAPGALRNHRRGLAPAMPSRSIAAIQAGFEQSGDHVRRPVQLPSIIPVRKAQSERTTALERDRSCFRSLMPAPVSRHAALVQAQLADLMAQFAATRDPGLRAALAAAIKKKEEELHRENAMARLNHKIHRSRLKQQGRSER</sequence>
<evidence type="ECO:0000313" key="4">
    <source>
        <dbReference type="Proteomes" id="UP000219621"/>
    </source>
</evidence>
<dbReference type="InterPro" id="IPR005094">
    <property type="entry name" value="Endonuclease_MobA/VirD2"/>
</dbReference>
<dbReference type="Pfam" id="PF03432">
    <property type="entry name" value="Relaxase"/>
    <property type="match status" value="1"/>
</dbReference>
<protein>
    <submittedName>
        <fullName evidence="3">Relaxase/Mobilisation nuclease domain-containing protein</fullName>
    </submittedName>
</protein>
<accession>A0A286GQ57</accession>
<evidence type="ECO:0000256" key="1">
    <source>
        <dbReference type="SAM" id="MobiDB-lite"/>
    </source>
</evidence>
<dbReference type="AlphaFoldDB" id="A0A286GQ57"/>
<proteinExistence type="predicted"/>
<gene>
    <name evidence="3" type="ORF">SAMN05421508_106337</name>
</gene>
<feature type="compositionally biased region" description="Basic and acidic residues" evidence="1">
    <location>
        <begin position="174"/>
        <end position="193"/>
    </location>
</feature>
<dbReference type="RefSeq" id="WP_141415173.1">
    <property type="nucleotide sequence ID" value="NZ_OCNJ01000006.1"/>
</dbReference>
<feature type="domain" description="MobA/VirD2-like nuclease" evidence="2">
    <location>
        <begin position="31"/>
        <end position="142"/>
    </location>
</feature>
<feature type="region of interest" description="Disordered" evidence="1">
    <location>
        <begin position="157"/>
        <end position="193"/>
    </location>
</feature>
<evidence type="ECO:0000313" key="3">
    <source>
        <dbReference type="EMBL" id="SOD97219.1"/>
    </source>
</evidence>
<evidence type="ECO:0000259" key="2">
    <source>
        <dbReference type="Pfam" id="PF03432"/>
    </source>
</evidence>
<dbReference type="EMBL" id="OCNJ01000006">
    <property type="protein sequence ID" value="SOD97219.1"/>
    <property type="molecule type" value="Genomic_DNA"/>
</dbReference>